<evidence type="ECO:0000313" key="5">
    <source>
        <dbReference type="EMBL" id="MEG9475071.1"/>
    </source>
</evidence>
<dbReference type="InterPro" id="IPR018062">
    <property type="entry name" value="HTH_AraC-typ_CS"/>
</dbReference>
<dbReference type="Pfam" id="PF12833">
    <property type="entry name" value="HTH_18"/>
    <property type="match status" value="1"/>
</dbReference>
<dbReference type="Pfam" id="PF12852">
    <property type="entry name" value="Cupin_6"/>
    <property type="match status" value="1"/>
</dbReference>
<organism evidence="5 6">
    <name type="scientific">Mannheimia indoligenes</name>
    <dbReference type="NCBI Taxonomy" id="3103145"/>
    <lineage>
        <taxon>Bacteria</taxon>
        <taxon>Pseudomonadati</taxon>
        <taxon>Pseudomonadota</taxon>
        <taxon>Gammaproteobacteria</taxon>
        <taxon>Pasteurellales</taxon>
        <taxon>Pasteurellaceae</taxon>
        <taxon>Mannheimia</taxon>
    </lineage>
</organism>
<proteinExistence type="predicted"/>
<dbReference type="InterPro" id="IPR032783">
    <property type="entry name" value="AraC_lig"/>
</dbReference>
<dbReference type="PANTHER" id="PTHR46796">
    <property type="entry name" value="HTH-TYPE TRANSCRIPTIONAL ACTIVATOR RHAS-RELATED"/>
    <property type="match status" value="1"/>
</dbReference>
<keyword evidence="2" id="KW-0238">DNA-binding</keyword>
<gene>
    <name evidence="5" type="ORF">V6W77_02140</name>
</gene>
<dbReference type="PRINTS" id="PR00032">
    <property type="entry name" value="HTHARAC"/>
</dbReference>
<dbReference type="SUPFAM" id="SSF46689">
    <property type="entry name" value="Homeodomain-like"/>
    <property type="match status" value="2"/>
</dbReference>
<dbReference type="SMART" id="SM00342">
    <property type="entry name" value="HTH_ARAC"/>
    <property type="match status" value="1"/>
</dbReference>
<dbReference type="EMBL" id="JBAJJM010000002">
    <property type="protein sequence ID" value="MEG9475071.1"/>
    <property type="molecule type" value="Genomic_DNA"/>
</dbReference>
<protein>
    <submittedName>
        <fullName evidence="5">AraC family transcriptional regulator</fullName>
    </submittedName>
</protein>
<sequence>MDVLDKLLAFSQISAGINVKCQLQGKWQLDNPYQDRQAVAHIVSQGSAYLYYNGETIQLNQGDIAFFPKSADHTLRSQIEPVNAKSVINQAELGGFTLVQNSKTKSECDLFCLHFHYDSQADLMDNLPEMLIFQATETPLNAILSLLRQEGDDPGFASKSVVNSLALVILTMIFRQYLTHHERETVGVLKAWQDTRLRPLMREILLNPELSWQIEEMAAVVHLSRSQLIRLFNKNLGISPHAFVHKIRLQKAAMLLKSQPDSVLSIALACGFQSEPHFITAFKKAYGETPSQYRQSKNS</sequence>
<accession>A0ABU7ZC82</accession>
<evidence type="ECO:0000259" key="4">
    <source>
        <dbReference type="PROSITE" id="PS01124"/>
    </source>
</evidence>
<reference evidence="5" key="1">
    <citation type="submission" date="2023-12" db="EMBL/GenBank/DDBJ databases">
        <title>Mannheima indologenes sp. nov. proposed for Clade V organisms of Mannheimia.</title>
        <authorList>
            <person name="Christensen H."/>
        </authorList>
    </citation>
    <scope>NUCLEOTIDE SEQUENCE</scope>
    <source>
        <strain evidence="5">M14.4</strain>
    </source>
</reference>
<dbReference type="InterPro" id="IPR009057">
    <property type="entry name" value="Homeodomain-like_sf"/>
</dbReference>
<keyword evidence="6" id="KW-1185">Reference proteome</keyword>
<dbReference type="InterPro" id="IPR011051">
    <property type="entry name" value="RmlC_Cupin_sf"/>
</dbReference>
<evidence type="ECO:0000313" key="6">
    <source>
        <dbReference type="Proteomes" id="UP001432017"/>
    </source>
</evidence>
<dbReference type="Gene3D" id="1.10.10.60">
    <property type="entry name" value="Homeodomain-like"/>
    <property type="match status" value="2"/>
</dbReference>
<evidence type="ECO:0000256" key="3">
    <source>
        <dbReference type="ARBA" id="ARBA00023163"/>
    </source>
</evidence>
<name>A0ABU7ZC82_9PAST</name>
<dbReference type="PROSITE" id="PS00041">
    <property type="entry name" value="HTH_ARAC_FAMILY_1"/>
    <property type="match status" value="1"/>
</dbReference>
<dbReference type="InterPro" id="IPR020449">
    <property type="entry name" value="Tscrpt_reg_AraC-type_HTH"/>
</dbReference>
<dbReference type="Proteomes" id="UP001432017">
    <property type="component" value="Unassembled WGS sequence"/>
</dbReference>
<keyword evidence="1" id="KW-0805">Transcription regulation</keyword>
<dbReference type="InterPro" id="IPR018060">
    <property type="entry name" value="HTH_AraC"/>
</dbReference>
<dbReference type="RefSeq" id="WP_334253658.1">
    <property type="nucleotide sequence ID" value="NZ_JBAJJM010000002.1"/>
</dbReference>
<evidence type="ECO:0000256" key="1">
    <source>
        <dbReference type="ARBA" id="ARBA00023015"/>
    </source>
</evidence>
<keyword evidence="3" id="KW-0804">Transcription</keyword>
<dbReference type="InterPro" id="IPR050204">
    <property type="entry name" value="AraC_XylS_family_regulators"/>
</dbReference>
<comment type="caution">
    <text evidence="5">The sequence shown here is derived from an EMBL/GenBank/DDBJ whole genome shotgun (WGS) entry which is preliminary data.</text>
</comment>
<dbReference type="SUPFAM" id="SSF51182">
    <property type="entry name" value="RmlC-like cupins"/>
    <property type="match status" value="1"/>
</dbReference>
<dbReference type="PANTHER" id="PTHR46796:SF13">
    <property type="entry name" value="HTH-TYPE TRANSCRIPTIONAL ACTIVATOR RHAS"/>
    <property type="match status" value="1"/>
</dbReference>
<evidence type="ECO:0000256" key="2">
    <source>
        <dbReference type="ARBA" id="ARBA00023125"/>
    </source>
</evidence>
<feature type="domain" description="HTH araC/xylS-type" evidence="4">
    <location>
        <begin position="195"/>
        <end position="296"/>
    </location>
</feature>
<dbReference type="PROSITE" id="PS01124">
    <property type="entry name" value="HTH_ARAC_FAMILY_2"/>
    <property type="match status" value="1"/>
</dbReference>